<dbReference type="eggNOG" id="arCOG00069">
    <property type="taxonomic scope" value="Archaea"/>
</dbReference>
<dbReference type="KEGG" id="abi:Aboo_1173"/>
<feature type="binding site" evidence="8">
    <location>
        <begin position="30"/>
        <end position="37"/>
    </location>
    <ligand>
        <name>ATP</name>
        <dbReference type="ChEBI" id="CHEBI:30616"/>
    </ligand>
</feature>
<dbReference type="EMBL" id="CP001941">
    <property type="protein sequence ID" value="ADD08982.1"/>
    <property type="molecule type" value="Genomic_DNA"/>
</dbReference>
<feature type="binding site" evidence="8">
    <location>
        <position position="161"/>
    </location>
    <ligand>
        <name>ATP</name>
        <dbReference type="ChEBI" id="CHEBI:30616"/>
    </ligand>
</feature>
<dbReference type="RefSeq" id="WP_008085740.1">
    <property type="nucleotide sequence ID" value="NC_013926.1"/>
</dbReference>
<dbReference type="STRING" id="439481.Aboo_1173"/>
<name>B5IFQ1_ACIB4</name>
<evidence type="ECO:0000256" key="7">
    <source>
        <dbReference type="ARBA" id="ARBA00023027"/>
    </source>
</evidence>
<dbReference type="Pfam" id="PF02540">
    <property type="entry name" value="NAD_synthase"/>
    <property type="match status" value="1"/>
</dbReference>
<dbReference type="CDD" id="cd00553">
    <property type="entry name" value="NAD_synthase"/>
    <property type="match status" value="1"/>
</dbReference>
<reference evidence="12" key="1">
    <citation type="submission" date="2010-02" db="EMBL/GenBank/DDBJ databases">
        <title>Complete sequence of Aciduliprofundum boonei T469.</title>
        <authorList>
            <consortium name="US DOE Joint Genome Institute"/>
            <person name="Lucas S."/>
            <person name="Copeland A."/>
            <person name="Lapidus A."/>
            <person name="Cheng J.-F."/>
            <person name="Bruce D."/>
            <person name="Goodwin L."/>
            <person name="Pitluck S."/>
            <person name="Saunders E."/>
            <person name="Detter J.C."/>
            <person name="Han C."/>
            <person name="Tapia R."/>
            <person name="Land M."/>
            <person name="Hauser L."/>
            <person name="Kyrpides N."/>
            <person name="Mikhailova N."/>
            <person name="Flores G."/>
            <person name="Reysenbach A.-L."/>
            <person name="Woyke T."/>
        </authorList>
    </citation>
    <scope>NUCLEOTIDE SEQUENCE</scope>
    <source>
        <strain evidence="12">T469</strain>
    </source>
</reference>
<keyword evidence="2 8" id="KW-0436">Ligase</keyword>
<accession>B5IFQ1</accession>
<keyword evidence="13" id="KW-1185">Reference proteome</keyword>
<gene>
    <name evidence="8" type="primary">nadE</name>
    <name evidence="12" type="ordered locus">Aboo_1173</name>
</gene>
<dbReference type="GO" id="GO:0004359">
    <property type="term" value="F:glutaminase activity"/>
    <property type="evidence" value="ECO:0007669"/>
    <property type="project" value="InterPro"/>
</dbReference>
<dbReference type="EC" id="6.3.1.5" evidence="8 10"/>
<dbReference type="FunFam" id="3.40.50.620:FF:000106">
    <property type="entry name" value="Glutamine-dependent NAD(+) synthetase"/>
    <property type="match status" value="1"/>
</dbReference>
<dbReference type="GO" id="GO:0008795">
    <property type="term" value="F:NAD+ synthase activity"/>
    <property type="evidence" value="ECO:0007669"/>
    <property type="project" value="UniProtKB-UniRule"/>
</dbReference>
<evidence type="ECO:0000256" key="8">
    <source>
        <dbReference type="HAMAP-Rule" id="MF_00193"/>
    </source>
</evidence>
<dbReference type="AlphaFoldDB" id="B5IFQ1"/>
<keyword evidence="5 8" id="KW-0067">ATP-binding</keyword>
<sequence>MLELTLPDYAEETIIRFIRDFVGDKNAVIGLSGGLDSSTVAFLCVKALGKDKVLGVHMPDSITPKEDKEDAKLVAEKLGIEFRTIEIGEIVEKMNEKIKLKNEMSTANLKARIRMAILYGIANDENRLVTGTSNKSEILIGYFTKYGDGASDFAPIGDLYKTQVRMLAEKLGVPSRIISKAPTAGLLPGQSDEKEIGIKYEILDKILYGMELGFNENKIAEILDIDIKMVRRVFEMHERSRHKRVMLYIPKIGIRSVNTDWRE</sequence>
<dbReference type="SUPFAM" id="SSF52402">
    <property type="entry name" value="Adenine nucleotide alpha hydrolases-like"/>
    <property type="match status" value="1"/>
</dbReference>
<dbReference type="GO" id="GO:0046872">
    <property type="term" value="F:metal ion binding"/>
    <property type="evidence" value="ECO:0007669"/>
    <property type="project" value="UniProtKB-KW"/>
</dbReference>
<keyword evidence="6 8" id="KW-0460">Magnesium</keyword>
<evidence type="ECO:0000259" key="11">
    <source>
        <dbReference type="Pfam" id="PF02540"/>
    </source>
</evidence>
<feature type="binding site" evidence="8">
    <location>
        <position position="137"/>
    </location>
    <ligand>
        <name>Mg(2+)</name>
        <dbReference type="ChEBI" id="CHEBI:18420"/>
    </ligand>
</feature>
<dbReference type="HAMAP" id="MF_00193">
    <property type="entry name" value="NadE_ammonia_dep"/>
    <property type="match status" value="1"/>
</dbReference>
<dbReference type="PANTHER" id="PTHR23090:SF9">
    <property type="entry name" value="GLUTAMINE-DEPENDENT NAD(+) SYNTHETASE"/>
    <property type="match status" value="1"/>
</dbReference>
<feature type="binding site" description="in other chain" evidence="8">
    <location>
        <position position="112"/>
    </location>
    <ligand>
        <name>deamido-NAD(+)</name>
        <dbReference type="ChEBI" id="CHEBI:58437"/>
        <note>ligand shared between two neighboring subunits</note>
    </ligand>
</feature>
<protein>
    <recommendedName>
        <fullName evidence="8 10">NH(3)-dependent NAD(+) synthetase</fullName>
        <ecNumber evidence="8 10">6.3.1.5</ecNumber>
    </recommendedName>
</protein>
<dbReference type="InterPro" id="IPR014729">
    <property type="entry name" value="Rossmann-like_a/b/a_fold"/>
</dbReference>
<keyword evidence="4 8" id="KW-0547">Nucleotide-binding</keyword>
<dbReference type="Proteomes" id="UP000001400">
    <property type="component" value="Chromosome"/>
</dbReference>
<dbReference type="NCBIfam" id="TIGR00552">
    <property type="entry name" value="nadE"/>
    <property type="match status" value="1"/>
</dbReference>
<evidence type="ECO:0000313" key="13">
    <source>
        <dbReference type="Proteomes" id="UP000001400"/>
    </source>
</evidence>
<feature type="binding site" evidence="8">
    <location>
        <position position="183"/>
    </location>
    <ligand>
        <name>ATP</name>
        <dbReference type="ChEBI" id="CHEBI:30616"/>
    </ligand>
</feature>
<comment type="function">
    <text evidence="8">Catalyzes the ATP-dependent amidation of deamido-NAD to form NAD. Uses ammonia as a nitrogen source.</text>
</comment>
<feature type="binding site" description="in other chain" evidence="8">
    <location>
        <begin position="242"/>
        <end position="243"/>
    </location>
    <ligand>
        <name>deamido-NAD(+)</name>
        <dbReference type="ChEBI" id="CHEBI:58437"/>
        <note>ligand shared between two neighboring subunits</note>
    </ligand>
</feature>
<dbReference type="PANTHER" id="PTHR23090">
    <property type="entry name" value="NH 3 /GLUTAMINE-DEPENDENT NAD + SYNTHETASE"/>
    <property type="match status" value="1"/>
</dbReference>
<evidence type="ECO:0000256" key="1">
    <source>
        <dbReference type="ARBA" id="ARBA00005859"/>
    </source>
</evidence>
<evidence type="ECO:0000256" key="3">
    <source>
        <dbReference type="ARBA" id="ARBA00022723"/>
    </source>
</evidence>
<keyword evidence="7 8" id="KW-0520">NAD</keyword>
<dbReference type="GO" id="GO:0009435">
    <property type="term" value="P:NAD+ biosynthetic process"/>
    <property type="evidence" value="ECO:0007669"/>
    <property type="project" value="UniProtKB-UniRule"/>
</dbReference>
<comment type="subunit">
    <text evidence="8">Homodimer.</text>
</comment>
<dbReference type="HOGENOM" id="CLU_059327_1_1_2"/>
<comment type="similarity">
    <text evidence="1 8 9">Belongs to the NAD synthetase family.</text>
</comment>
<feature type="binding site" evidence="8">
    <location>
        <position position="36"/>
    </location>
    <ligand>
        <name>Mg(2+)</name>
        <dbReference type="ChEBI" id="CHEBI:18420"/>
    </ligand>
</feature>
<evidence type="ECO:0000256" key="9">
    <source>
        <dbReference type="RuleBase" id="RU003811"/>
    </source>
</evidence>
<dbReference type="GO" id="GO:0003952">
    <property type="term" value="F:NAD+ synthase (glutamine-hydrolyzing) activity"/>
    <property type="evidence" value="ECO:0007669"/>
    <property type="project" value="InterPro"/>
</dbReference>
<dbReference type="NCBIfam" id="NF010587">
    <property type="entry name" value="PRK13980.1"/>
    <property type="match status" value="1"/>
</dbReference>
<keyword evidence="3 8" id="KW-0479">Metal-binding</keyword>
<feature type="binding site" evidence="8">
    <location>
        <position position="132"/>
    </location>
    <ligand>
        <name>ATP</name>
        <dbReference type="ChEBI" id="CHEBI:30616"/>
    </ligand>
</feature>
<evidence type="ECO:0000256" key="4">
    <source>
        <dbReference type="ARBA" id="ARBA00022741"/>
    </source>
</evidence>
<dbReference type="UniPathway" id="UPA00253">
    <property type="reaction ID" value="UER00333"/>
</dbReference>
<organism evidence="12 13">
    <name type="scientific">Aciduliprofundum boonei (strain DSM 19572 / T469)</name>
    <dbReference type="NCBI Taxonomy" id="439481"/>
    <lineage>
        <taxon>Archaea</taxon>
        <taxon>Methanobacteriati</taxon>
        <taxon>Thermoplasmatota</taxon>
        <taxon>DHVE2 group</taxon>
        <taxon>Candidatus Aciduliprofundum</taxon>
    </lineage>
</organism>
<comment type="pathway">
    <text evidence="8">Cofactor biosynthesis; NAD(+) biosynthesis; NAD(+) from deamido-NAD(+) (ammonia route): step 1/1.</text>
</comment>
<dbReference type="GO" id="GO:0005737">
    <property type="term" value="C:cytoplasm"/>
    <property type="evidence" value="ECO:0007669"/>
    <property type="project" value="InterPro"/>
</dbReference>
<feature type="binding site" evidence="8">
    <location>
        <position position="152"/>
    </location>
    <ligand>
        <name>deamido-NAD(+)</name>
        <dbReference type="ChEBI" id="CHEBI:58437"/>
        <note>ligand shared between two neighboring subunits</note>
    </ligand>
</feature>
<dbReference type="OrthoDB" id="39312at2157"/>
<evidence type="ECO:0000256" key="2">
    <source>
        <dbReference type="ARBA" id="ARBA00022598"/>
    </source>
</evidence>
<dbReference type="InterPro" id="IPR022310">
    <property type="entry name" value="NAD/GMP_synthase"/>
</dbReference>
<dbReference type="InterPro" id="IPR022926">
    <property type="entry name" value="NH(3)-dep_NAD(+)_synth"/>
</dbReference>
<evidence type="ECO:0000256" key="10">
    <source>
        <dbReference type="RuleBase" id="RU003812"/>
    </source>
</evidence>
<dbReference type="GeneID" id="8828133"/>
<dbReference type="InterPro" id="IPR003694">
    <property type="entry name" value="NAD_synthase"/>
</dbReference>
<proteinExistence type="inferred from homology"/>
<feature type="domain" description="NAD/GMP synthase" evidence="11">
    <location>
        <begin position="15"/>
        <end position="245"/>
    </location>
</feature>
<dbReference type="GO" id="GO:0005524">
    <property type="term" value="F:ATP binding"/>
    <property type="evidence" value="ECO:0007669"/>
    <property type="project" value="UniProtKB-UniRule"/>
</dbReference>
<evidence type="ECO:0000313" key="12">
    <source>
        <dbReference type="EMBL" id="ADD08982.1"/>
    </source>
</evidence>
<comment type="catalytic activity">
    <reaction evidence="8 10">
        <text>deamido-NAD(+) + NH4(+) + ATP = AMP + diphosphate + NAD(+) + H(+)</text>
        <dbReference type="Rhea" id="RHEA:21188"/>
        <dbReference type="ChEBI" id="CHEBI:15378"/>
        <dbReference type="ChEBI" id="CHEBI:28938"/>
        <dbReference type="ChEBI" id="CHEBI:30616"/>
        <dbReference type="ChEBI" id="CHEBI:33019"/>
        <dbReference type="ChEBI" id="CHEBI:57540"/>
        <dbReference type="ChEBI" id="CHEBI:58437"/>
        <dbReference type="ChEBI" id="CHEBI:456215"/>
        <dbReference type="EC" id="6.3.1.5"/>
    </reaction>
</comment>
<evidence type="ECO:0000256" key="5">
    <source>
        <dbReference type="ARBA" id="ARBA00022840"/>
    </source>
</evidence>
<evidence type="ECO:0000256" key="6">
    <source>
        <dbReference type="ARBA" id="ARBA00022842"/>
    </source>
</evidence>
<feature type="binding site" description="in other chain" evidence="8">
    <location>
        <position position="145"/>
    </location>
    <ligand>
        <name>deamido-NAD(+)</name>
        <dbReference type="ChEBI" id="CHEBI:58437"/>
        <note>ligand shared between two neighboring subunits</note>
    </ligand>
</feature>
<dbReference type="Gene3D" id="3.40.50.620">
    <property type="entry name" value="HUPs"/>
    <property type="match status" value="1"/>
</dbReference>